<evidence type="ECO:0000313" key="3">
    <source>
        <dbReference type="Proteomes" id="UP000244013"/>
    </source>
</evidence>
<dbReference type="GeneID" id="91007699"/>
<comment type="caution">
    <text evidence="2">The sequence shown here is derived from an EMBL/GenBank/DDBJ whole genome shotgun (WGS) entry which is preliminary data.</text>
</comment>
<keyword evidence="1" id="KW-0812">Transmembrane</keyword>
<name>A0A2T5TX17_9SPHN</name>
<sequence length="91" mass="9869">MNALWVSIIVAAPLTGFLVGHLERVSMRWWSFVGLLLAPALVMTIVLALTPPAPPSFLAWWGAAMIMISPAIVVWAVLVTIGFAASRRTVR</sequence>
<gene>
    <name evidence="2" type="ORF">C8J25_1145</name>
</gene>
<dbReference type="AlphaFoldDB" id="A0A2T5TX17"/>
<evidence type="ECO:0000256" key="1">
    <source>
        <dbReference type="SAM" id="Phobius"/>
    </source>
</evidence>
<feature type="transmembrane region" description="Helical" evidence="1">
    <location>
        <begin position="61"/>
        <end position="85"/>
    </location>
</feature>
<reference evidence="2 3" key="1">
    <citation type="submission" date="2018-04" db="EMBL/GenBank/DDBJ databases">
        <title>Genomic Encyclopedia of Type Strains, Phase III (KMG-III): the genomes of soil and plant-associated and newly described type strains.</title>
        <authorList>
            <person name="Whitman W."/>
        </authorList>
    </citation>
    <scope>NUCLEOTIDE SEQUENCE [LARGE SCALE GENOMIC DNA]</scope>
    <source>
        <strain evidence="2 3">MA-olki</strain>
    </source>
</reference>
<dbReference type="OrthoDB" id="9989649at2"/>
<feature type="transmembrane region" description="Helical" evidence="1">
    <location>
        <begin position="29"/>
        <end position="49"/>
    </location>
</feature>
<protein>
    <submittedName>
        <fullName evidence="2">Uncharacterized protein</fullName>
    </submittedName>
</protein>
<dbReference type="RefSeq" id="WP_107955854.1">
    <property type="nucleotide sequence ID" value="NZ_QAYE01000014.1"/>
</dbReference>
<proteinExistence type="predicted"/>
<organism evidence="2 3">
    <name type="scientific">Sphingomonas faeni</name>
    <dbReference type="NCBI Taxonomy" id="185950"/>
    <lineage>
        <taxon>Bacteria</taxon>
        <taxon>Pseudomonadati</taxon>
        <taxon>Pseudomonadota</taxon>
        <taxon>Alphaproteobacteria</taxon>
        <taxon>Sphingomonadales</taxon>
        <taxon>Sphingomonadaceae</taxon>
        <taxon>Sphingomonas</taxon>
    </lineage>
</organism>
<evidence type="ECO:0000313" key="2">
    <source>
        <dbReference type="EMBL" id="PTW43812.1"/>
    </source>
</evidence>
<dbReference type="EMBL" id="QAYE01000014">
    <property type="protein sequence ID" value="PTW43812.1"/>
    <property type="molecule type" value="Genomic_DNA"/>
</dbReference>
<keyword evidence="1" id="KW-1133">Transmembrane helix</keyword>
<feature type="transmembrane region" description="Helical" evidence="1">
    <location>
        <begin position="6"/>
        <end position="22"/>
    </location>
</feature>
<accession>A0A2T5TX17</accession>
<dbReference type="Proteomes" id="UP000244013">
    <property type="component" value="Unassembled WGS sequence"/>
</dbReference>
<keyword evidence="1" id="KW-0472">Membrane</keyword>